<dbReference type="InParanoid" id="B0DHZ9"/>
<evidence type="ECO:0000256" key="1">
    <source>
        <dbReference type="SAM" id="MobiDB-lite"/>
    </source>
</evidence>
<feature type="region of interest" description="Disordered" evidence="1">
    <location>
        <begin position="104"/>
        <end position="139"/>
    </location>
</feature>
<gene>
    <name evidence="2" type="ORF">LACBIDRAFT_302610</name>
</gene>
<name>B0DHZ9_LACBS</name>
<feature type="compositionally biased region" description="Basic and acidic residues" evidence="1">
    <location>
        <begin position="1"/>
        <end position="23"/>
    </location>
</feature>
<evidence type="ECO:0000313" key="3">
    <source>
        <dbReference type="Proteomes" id="UP000001194"/>
    </source>
</evidence>
<accession>B0DHZ9</accession>
<dbReference type="KEGG" id="lbc:LACBIDRAFT_302610"/>
<dbReference type="GeneID" id="6079102"/>
<sequence length="333" mass="37217">MSADHVECERHNVHPSRTVDKTHIAAAIDSELRDEDGDPIPQKQQRAPQACKAVPKRKRNDACDEESDPDDGDFAASGEGSEDSTSDDEPVIISNVEVADMLRSKTIPEASGRKLRMKAKGKQAASRPSKKKARHAPVEIEEVEDEDSARNIAARKAPVTEAAVGHQGKCKTGKGIKKNPIYWFFEVVSSNAEGSVGNPGDKHYRCYHGSHKIITITKGMNSNLNCLINHLHVHVKPMYNLWEILKGRDEPPTSEEVNIACRKTQLDGKTEAEYLKKLQDKSGNIKKAFEDQKARAVGLWDQDKFERLLTKWVVACDQPFDKVEKPEFINLME</sequence>
<keyword evidence="3" id="KW-1185">Reference proteome</keyword>
<evidence type="ECO:0000313" key="2">
    <source>
        <dbReference type="EMBL" id="EDR05818.1"/>
    </source>
</evidence>
<organism evidence="3">
    <name type="scientific">Laccaria bicolor (strain S238N-H82 / ATCC MYA-4686)</name>
    <name type="common">Bicoloured deceiver</name>
    <name type="synonym">Laccaria laccata var. bicolor</name>
    <dbReference type="NCBI Taxonomy" id="486041"/>
    <lineage>
        <taxon>Eukaryota</taxon>
        <taxon>Fungi</taxon>
        <taxon>Dikarya</taxon>
        <taxon>Basidiomycota</taxon>
        <taxon>Agaricomycotina</taxon>
        <taxon>Agaricomycetes</taxon>
        <taxon>Agaricomycetidae</taxon>
        <taxon>Agaricales</taxon>
        <taxon>Agaricineae</taxon>
        <taxon>Hydnangiaceae</taxon>
        <taxon>Laccaria</taxon>
    </lineage>
</organism>
<feature type="compositionally biased region" description="Acidic residues" evidence="1">
    <location>
        <begin position="80"/>
        <end position="90"/>
    </location>
</feature>
<dbReference type="EMBL" id="DS547111">
    <property type="protein sequence ID" value="EDR05818.1"/>
    <property type="molecule type" value="Genomic_DNA"/>
</dbReference>
<reference evidence="2 3" key="1">
    <citation type="journal article" date="2008" name="Nature">
        <title>The genome of Laccaria bicolor provides insights into mycorrhizal symbiosis.</title>
        <authorList>
            <person name="Martin F."/>
            <person name="Aerts A."/>
            <person name="Ahren D."/>
            <person name="Brun A."/>
            <person name="Danchin E.G.J."/>
            <person name="Duchaussoy F."/>
            <person name="Gibon J."/>
            <person name="Kohler A."/>
            <person name="Lindquist E."/>
            <person name="Pereda V."/>
            <person name="Salamov A."/>
            <person name="Shapiro H.J."/>
            <person name="Wuyts J."/>
            <person name="Blaudez D."/>
            <person name="Buee M."/>
            <person name="Brokstein P."/>
            <person name="Canbaeck B."/>
            <person name="Cohen D."/>
            <person name="Courty P.E."/>
            <person name="Coutinho P.M."/>
            <person name="Delaruelle C."/>
            <person name="Detter J.C."/>
            <person name="Deveau A."/>
            <person name="DiFazio S."/>
            <person name="Duplessis S."/>
            <person name="Fraissinet-Tachet L."/>
            <person name="Lucic E."/>
            <person name="Frey-Klett P."/>
            <person name="Fourrey C."/>
            <person name="Feussner I."/>
            <person name="Gay G."/>
            <person name="Grimwood J."/>
            <person name="Hoegger P.J."/>
            <person name="Jain P."/>
            <person name="Kilaru S."/>
            <person name="Labbe J."/>
            <person name="Lin Y.C."/>
            <person name="Legue V."/>
            <person name="Le Tacon F."/>
            <person name="Marmeisse R."/>
            <person name="Melayah D."/>
            <person name="Montanini B."/>
            <person name="Muratet M."/>
            <person name="Nehls U."/>
            <person name="Niculita-Hirzel H."/>
            <person name="Oudot-Le Secq M.P."/>
            <person name="Peter M."/>
            <person name="Quesneville H."/>
            <person name="Rajashekar B."/>
            <person name="Reich M."/>
            <person name="Rouhier N."/>
            <person name="Schmutz J."/>
            <person name="Yin T."/>
            <person name="Chalot M."/>
            <person name="Henrissat B."/>
            <person name="Kuees U."/>
            <person name="Lucas S."/>
            <person name="Van de Peer Y."/>
            <person name="Podila G.K."/>
            <person name="Polle A."/>
            <person name="Pukkila P.J."/>
            <person name="Richardson P.M."/>
            <person name="Rouze P."/>
            <person name="Sanders I.R."/>
            <person name="Stajich J.E."/>
            <person name="Tunlid A."/>
            <person name="Tuskan G."/>
            <person name="Grigoriev I.V."/>
        </authorList>
    </citation>
    <scope>NUCLEOTIDE SEQUENCE [LARGE SCALE GENOMIC DNA]</scope>
    <source>
        <strain evidence="3">S238N-H82 / ATCC MYA-4686</strain>
    </source>
</reference>
<dbReference type="HOGENOM" id="CLU_055644_0_0_1"/>
<proteinExistence type="predicted"/>
<feature type="compositionally biased region" description="Acidic residues" evidence="1">
    <location>
        <begin position="63"/>
        <end position="73"/>
    </location>
</feature>
<protein>
    <submittedName>
        <fullName evidence="2">Predicted protein</fullName>
    </submittedName>
</protein>
<feature type="region of interest" description="Disordered" evidence="1">
    <location>
        <begin position="1"/>
        <end position="91"/>
    </location>
</feature>
<dbReference type="Proteomes" id="UP000001194">
    <property type="component" value="Unassembled WGS sequence"/>
</dbReference>
<dbReference type="AlphaFoldDB" id="B0DHZ9"/>
<dbReference type="RefSeq" id="XP_001883494.1">
    <property type="nucleotide sequence ID" value="XM_001883459.1"/>
</dbReference>
<dbReference type="OrthoDB" id="3259181at2759"/>